<gene>
    <name evidence="2" type="ORF">ABVK25_003929</name>
</gene>
<evidence type="ECO:0000313" key="3">
    <source>
        <dbReference type="Proteomes" id="UP001590951"/>
    </source>
</evidence>
<sequence>MVSTKTTHDMATKSSQKPPPIGVASKLGKLSKMSGRNKQTEDGPPRRGEEGESKWSLRAGFKNLVAGTNDNYENEYVPSDGYDTYAETQLQEHIHRLELQNDQHVRKISELQATIRSEVEKGKKIKESANKMAYAMESKELFVGRQDSDDVIYSRFQSLIGQIKTWSVPFAQDRAIARDYPQASIDEFCKVAPSVSDFQRFFRTPKNLRLFMRGFVGLAMAESLFRTLPYGPHPVSNGEDVWMDRELAHSVASVENSLFYADRKVISQRDLHDWRALTATLISKLDASSRTGKGMEARVTECVRRIMSVVGNWFAAEDFKALEEDLEVILFQAVKFSQTLRCQRACWSVRHLGSATHGSSSTGYVDGPVFFDGGTMNDKHGDEDSDGENVQTSYRKIVEIVVSPGLFKRGNTDGERFDIESCVEPSEVKCKRPSIGVGHAGLTKGPR</sequence>
<dbReference type="Proteomes" id="UP001590951">
    <property type="component" value="Unassembled WGS sequence"/>
</dbReference>
<organism evidence="2 3">
    <name type="scientific">Lepraria finkii</name>
    <dbReference type="NCBI Taxonomy" id="1340010"/>
    <lineage>
        <taxon>Eukaryota</taxon>
        <taxon>Fungi</taxon>
        <taxon>Dikarya</taxon>
        <taxon>Ascomycota</taxon>
        <taxon>Pezizomycotina</taxon>
        <taxon>Lecanoromycetes</taxon>
        <taxon>OSLEUM clade</taxon>
        <taxon>Lecanoromycetidae</taxon>
        <taxon>Lecanorales</taxon>
        <taxon>Lecanorineae</taxon>
        <taxon>Stereocaulaceae</taxon>
        <taxon>Lepraria</taxon>
    </lineage>
</organism>
<feature type="compositionally biased region" description="Basic and acidic residues" evidence="1">
    <location>
        <begin position="38"/>
        <end position="55"/>
    </location>
</feature>
<feature type="region of interest" description="Disordered" evidence="1">
    <location>
        <begin position="1"/>
        <end position="55"/>
    </location>
</feature>
<proteinExistence type="predicted"/>
<evidence type="ECO:0000256" key="1">
    <source>
        <dbReference type="SAM" id="MobiDB-lite"/>
    </source>
</evidence>
<evidence type="ECO:0000313" key="2">
    <source>
        <dbReference type="EMBL" id="KAL2055685.1"/>
    </source>
</evidence>
<accession>A0ABR4BD15</accession>
<reference evidence="2 3" key="1">
    <citation type="submission" date="2024-09" db="EMBL/GenBank/DDBJ databases">
        <title>Rethinking Asexuality: The Enigmatic Case of Functional Sexual Genes in Lepraria (Stereocaulaceae).</title>
        <authorList>
            <person name="Doellman M."/>
            <person name="Sun Y."/>
            <person name="Barcenas-Pena A."/>
            <person name="Lumbsch H.T."/>
            <person name="Grewe F."/>
        </authorList>
    </citation>
    <scope>NUCLEOTIDE SEQUENCE [LARGE SCALE GENOMIC DNA]</scope>
    <source>
        <strain evidence="2 3">Grewe 0041</strain>
    </source>
</reference>
<comment type="caution">
    <text evidence="2">The sequence shown here is derived from an EMBL/GenBank/DDBJ whole genome shotgun (WGS) entry which is preliminary data.</text>
</comment>
<dbReference type="EMBL" id="JBHFEH010000010">
    <property type="protein sequence ID" value="KAL2055685.1"/>
    <property type="molecule type" value="Genomic_DNA"/>
</dbReference>
<keyword evidence="3" id="KW-1185">Reference proteome</keyword>
<feature type="compositionally biased region" description="Basic and acidic residues" evidence="1">
    <location>
        <begin position="1"/>
        <end position="11"/>
    </location>
</feature>
<protein>
    <submittedName>
        <fullName evidence="2">Uncharacterized protein</fullName>
    </submittedName>
</protein>
<name>A0ABR4BD15_9LECA</name>